<dbReference type="InterPro" id="IPR006390">
    <property type="entry name" value="DHP_synth_dom"/>
</dbReference>
<keyword evidence="6 9" id="KW-0479">Metal-binding</keyword>
<evidence type="ECO:0000256" key="9">
    <source>
        <dbReference type="RuleBase" id="RU361205"/>
    </source>
</evidence>
<keyword evidence="7 9" id="KW-0460">Magnesium</keyword>
<dbReference type="PROSITE" id="PS50972">
    <property type="entry name" value="PTERIN_BINDING"/>
    <property type="match status" value="1"/>
</dbReference>
<evidence type="ECO:0000313" key="11">
    <source>
        <dbReference type="EMBL" id="MBB6521210.1"/>
    </source>
</evidence>
<evidence type="ECO:0000256" key="6">
    <source>
        <dbReference type="ARBA" id="ARBA00022723"/>
    </source>
</evidence>
<dbReference type="EMBL" id="JACHHT010000001">
    <property type="protein sequence ID" value="MBB6521210.1"/>
    <property type="molecule type" value="Genomic_DNA"/>
</dbReference>
<keyword evidence="5 9" id="KW-0808">Transferase</keyword>
<dbReference type="RefSeq" id="WP_166849154.1">
    <property type="nucleotide sequence ID" value="NZ_JAAONY010000001.1"/>
</dbReference>
<gene>
    <name evidence="11" type="ORF">HNR48_001488</name>
</gene>
<dbReference type="AlphaFoldDB" id="A0A7X0JS12"/>
<dbReference type="UniPathway" id="UPA00077">
    <property type="reaction ID" value="UER00156"/>
</dbReference>
<dbReference type="CDD" id="cd00739">
    <property type="entry name" value="DHPS"/>
    <property type="match status" value="1"/>
</dbReference>
<dbReference type="GO" id="GO:0046656">
    <property type="term" value="P:folic acid biosynthetic process"/>
    <property type="evidence" value="ECO:0007669"/>
    <property type="project" value="UniProtKB-KW"/>
</dbReference>
<dbReference type="GO" id="GO:0005829">
    <property type="term" value="C:cytosol"/>
    <property type="evidence" value="ECO:0007669"/>
    <property type="project" value="TreeGrafter"/>
</dbReference>
<organism evidence="11 12">
    <name type="scientific">Pseudoteredinibacter isoporae</name>
    <dbReference type="NCBI Taxonomy" id="570281"/>
    <lineage>
        <taxon>Bacteria</taxon>
        <taxon>Pseudomonadati</taxon>
        <taxon>Pseudomonadota</taxon>
        <taxon>Gammaproteobacteria</taxon>
        <taxon>Cellvibrionales</taxon>
        <taxon>Cellvibrionaceae</taxon>
        <taxon>Pseudoteredinibacter</taxon>
    </lineage>
</organism>
<accession>A0A7X0JS12</accession>
<dbReference type="SUPFAM" id="SSF51717">
    <property type="entry name" value="Dihydropteroate synthetase-like"/>
    <property type="match status" value="1"/>
</dbReference>
<evidence type="ECO:0000256" key="2">
    <source>
        <dbReference type="ARBA" id="ARBA00001946"/>
    </source>
</evidence>
<dbReference type="InterPro" id="IPR045031">
    <property type="entry name" value="DHP_synth-like"/>
</dbReference>
<evidence type="ECO:0000256" key="4">
    <source>
        <dbReference type="ARBA" id="ARBA00012458"/>
    </source>
</evidence>
<comment type="caution">
    <text evidence="11">The sequence shown here is derived from an EMBL/GenBank/DDBJ whole genome shotgun (WGS) entry which is preliminary data.</text>
</comment>
<keyword evidence="8 9" id="KW-0289">Folate biosynthesis</keyword>
<dbReference type="PANTHER" id="PTHR20941">
    <property type="entry name" value="FOLATE SYNTHESIS PROTEINS"/>
    <property type="match status" value="1"/>
</dbReference>
<dbReference type="GO" id="GO:0046872">
    <property type="term" value="F:metal ion binding"/>
    <property type="evidence" value="ECO:0007669"/>
    <property type="project" value="UniProtKB-KW"/>
</dbReference>
<keyword evidence="12" id="KW-1185">Reference proteome</keyword>
<evidence type="ECO:0000259" key="10">
    <source>
        <dbReference type="PROSITE" id="PS50972"/>
    </source>
</evidence>
<evidence type="ECO:0000313" key="12">
    <source>
        <dbReference type="Proteomes" id="UP000528457"/>
    </source>
</evidence>
<protein>
    <recommendedName>
        <fullName evidence="4 9">Dihydropteroate synthase</fullName>
        <shortName evidence="9">DHPS</shortName>
        <ecNumber evidence="4 9">2.5.1.15</ecNumber>
    </recommendedName>
    <alternativeName>
        <fullName evidence="9">Dihydropteroate pyrophosphorylase</fullName>
    </alternativeName>
</protein>
<name>A0A7X0JS12_9GAMM</name>
<dbReference type="InterPro" id="IPR011005">
    <property type="entry name" value="Dihydropteroate_synth-like_sf"/>
</dbReference>
<dbReference type="PROSITE" id="PS00793">
    <property type="entry name" value="DHPS_2"/>
    <property type="match status" value="1"/>
</dbReference>
<comment type="similarity">
    <text evidence="9">Belongs to the DHPS family.</text>
</comment>
<comment type="function">
    <text evidence="9">Catalyzes the condensation of para-aminobenzoate (pABA) with 6-hydroxymethyl-7,8-dihydropterin diphosphate (DHPt-PP) to form 7,8-dihydropteroate (H2Pte), the immediate precursor of folate derivatives.</text>
</comment>
<dbReference type="InParanoid" id="A0A7X0JS12"/>
<evidence type="ECO:0000256" key="3">
    <source>
        <dbReference type="ARBA" id="ARBA00004763"/>
    </source>
</evidence>
<dbReference type="GO" id="GO:0046654">
    <property type="term" value="P:tetrahydrofolate biosynthetic process"/>
    <property type="evidence" value="ECO:0007669"/>
    <property type="project" value="UniProtKB-UniPathway"/>
</dbReference>
<evidence type="ECO:0000256" key="5">
    <source>
        <dbReference type="ARBA" id="ARBA00022679"/>
    </source>
</evidence>
<dbReference type="Gene3D" id="3.20.20.20">
    <property type="entry name" value="Dihydropteroate synthase-like"/>
    <property type="match status" value="1"/>
</dbReference>
<evidence type="ECO:0000256" key="7">
    <source>
        <dbReference type="ARBA" id="ARBA00022842"/>
    </source>
</evidence>
<dbReference type="NCBIfam" id="TIGR01496">
    <property type="entry name" value="DHPS"/>
    <property type="match status" value="1"/>
</dbReference>
<reference evidence="11 12" key="1">
    <citation type="submission" date="2020-08" db="EMBL/GenBank/DDBJ databases">
        <title>Genomic Encyclopedia of Type Strains, Phase IV (KMG-IV): sequencing the most valuable type-strain genomes for metagenomic binning, comparative biology and taxonomic classification.</title>
        <authorList>
            <person name="Goeker M."/>
        </authorList>
    </citation>
    <scope>NUCLEOTIDE SEQUENCE [LARGE SCALE GENOMIC DNA]</scope>
    <source>
        <strain evidence="11 12">DSM 22368</strain>
    </source>
</reference>
<sequence length="285" mass="30650">MSSTILDCAGKSLDLSKPRIMGILNTTPDSFSDGGNSYQQGRLDLDLALKRAAQMQADGASIIDVGGESTRPGAAKVSAQEEMDRVIPVVERIAKELDVIISVDSSSPALMKEAAEVGAGLINDVRALQREGAVEMAAELKLPVCLMHMQGQPGTMQDQPEYSNVVEEVTAFLSERVDSCVAAGIDREQIILDPGFGFGKTLEHNVELLRNMSALKNALGLPVLAGLSRKSMLQGLLQRPVEQRLAGSLGVAMLALQQEAAILRVHDVAESRDILELYWQIEASR</sequence>
<comment type="pathway">
    <text evidence="3 9">Cofactor biosynthesis; tetrahydrofolate biosynthesis; 7,8-dihydrofolate from 2-amino-4-hydroxy-6-hydroxymethyl-7,8-dihydropteridine diphosphate and 4-aminobenzoate: step 1/2.</text>
</comment>
<proteinExistence type="inferred from homology"/>
<comment type="cofactor">
    <cofactor evidence="2 9">
        <name>Mg(2+)</name>
        <dbReference type="ChEBI" id="CHEBI:18420"/>
    </cofactor>
</comment>
<dbReference type="PANTHER" id="PTHR20941:SF1">
    <property type="entry name" value="FOLIC ACID SYNTHESIS PROTEIN FOL1"/>
    <property type="match status" value="1"/>
</dbReference>
<feature type="domain" description="Pterin-binding" evidence="10">
    <location>
        <begin position="18"/>
        <end position="276"/>
    </location>
</feature>
<evidence type="ECO:0000256" key="1">
    <source>
        <dbReference type="ARBA" id="ARBA00000012"/>
    </source>
</evidence>
<comment type="catalytic activity">
    <reaction evidence="1">
        <text>(7,8-dihydropterin-6-yl)methyl diphosphate + 4-aminobenzoate = 7,8-dihydropteroate + diphosphate</text>
        <dbReference type="Rhea" id="RHEA:19949"/>
        <dbReference type="ChEBI" id="CHEBI:17836"/>
        <dbReference type="ChEBI" id="CHEBI:17839"/>
        <dbReference type="ChEBI" id="CHEBI:33019"/>
        <dbReference type="ChEBI" id="CHEBI:72950"/>
        <dbReference type="EC" id="2.5.1.15"/>
    </reaction>
</comment>
<dbReference type="Proteomes" id="UP000528457">
    <property type="component" value="Unassembled WGS sequence"/>
</dbReference>
<dbReference type="GO" id="GO:0004156">
    <property type="term" value="F:dihydropteroate synthase activity"/>
    <property type="evidence" value="ECO:0007669"/>
    <property type="project" value="UniProtKB-EC"/>
</dbReference>
<evidence type="ECO:0000256" key="8">
    <source>
        <dbReference type="ARBA" id="ARBA00022909"/>
    </source>
</evidence>
<dbReference type="EC" id="2.5.1.15" evidence="4 9"/>
<dbReference type="FunCoup" id="A0A7X0JS12">
    <property type="interactions" value="552"/>
</dbReference>
<dbReference type="Pfam" id="PF00809">
    <property type="entry name" value="Pterin_bind"/>
    <property type="match status" value="1"/>
</dbReference>
<dbReference type="InterPro" id="IPR000489">
    <property type="entry name" value="Pterin-binding_dom"/>
</dbReference>
<dbReference type="PROSITE" id="PS00792">
    <property type="entry name" value="DHPS_1"/>
    <property type="match status" value="1"/>
</dbReference>